<sequence length="225" mass="25214">MTTEMMALPDPYVPSLDTCVFTEDEKAAIAKAIATQKPWDWKPGGAEEANLVAAKVKIRDLHRARHGDRCCYCRFPLHGGGHFIVDPEHVLPKSLAAYRPLAYTVWNLGIACKRCNMQYKRAKIDFVVDAVSAAALQDSANYRLVHPNFDLYKEHISISIEMNDDVTLIKYTKQPGSEKGPYTYDYFNLKEREVGSFDAAQGLDVPDDLGKGAQEAQELARKFGQ</sequence>
<gene>
    <name evidence="2" type="ORF">JO391_21300</name>
</gene>
<evidence type="ECO:0008006" key="4">
    <source>
        <dbReference type="Google" id="ProtNLM"/>
    </source>
</evidence>
<feature type="region of interest" description="Disordered" evidence="1">
    <location>
        <begin position="205"/>
        <end position="225"/>
    </location>
</feature>
<dbReference type="CDD" id="cd00085">
    <property type="entry name" value="HNHc"/>
    <property type="match status" value="1"/>
</dbReference>
<evidence type="ECO:0000256" key="1">
    <source>
        <dbReference type="SAM" id="MobiDB-lite"/>
    </source>
</evidence>
<geneLocation type="plasmid" evidence="2 3">
    <name>unnamed4</name>
</geneLocation>
<name>A0A8G0ZZW4_9RHOB</name>
<dbReference type="KEGG" id="nsm:JO391_21300"/>
<dbReference type="Proteomes" id="UP000826300">
    <property type="component" value="Plasmid unnamed4"/>
</dbReference>
<evidence type="ECO:0000313" key="3">
    <source>
        <dbReference type="Proteomes" id="UP000826300"/>
    </source>
</evidence>
<keyword evidence="3" id="KW-1185">Reference proteome</keyword>
<evidence type="ECO:0000313" key="2">
    <source>
        <dbReference type="EMBL" id="QYZ72276.1"/>
    </source>
</evidence>
<reference evidence="2" key="1">
    <citation type="submission" date="2021-02" db="EMBL/GenBank/DDBJ databases">
        <title>Rhodobacter shimadae sp. nov., an aerobic anoxygenic phototrophic bacterium isolated from a hot spring.</title>
        <authorList>
            <person name="Muramatsu S."/>
            <person name="Haruta S."/>
            <person name="Hirose S."/>
            <person name="Hanada S."/>
        </authorList>
    </citation>
    <scope>NUCLEOTIDE SEQUENCE</scope>
    <source>
        <strain evidence="2">N10</strain>
        <plasmid evidence="2">unnamed4</plasmid>
    </source>
</reference>
<dbReference type="Gene3D" id="1.10.30.50">
    <property type="match status" value="1"/>
</dbReference>
<dbReference type="EMBL" id="CP069374">
    <property type="protein sequence ID" value="QYZ72276.1"/>
    <property type="molecule type" value="Genomic_DNA"/>
</dbReference>
<protein>
    <recommendedName>
        <fullName evidence="4">HNH endonuclease</fullName>
    </recommendedName>
</protein>
<keyword evidence="2" id="KW-0614">Plasmid</keyword>
<dbReference type="RefSeq" id="WP_220664840.1">
    <property type="nucleotide sequence ID" value="NZ_CP069374.1"/>
</dbReference>
<organism evidence="2 3">
    <name type="scientific">Neotabrizicola shimadae</name>
    <dbReference type="NCBI Taxonomy" id="2807096"/>
    <lineage>
        <taxon>Bacteria</taxon>
        <taxon>Pseudomonadati</taxon>
        <taxon>Pseudomonadota</taxon>
        <taxon>Alphaproteobacteria</taxon>
        <taxon>Rhodobacterales</taxon>
        <taxon>Paracoccaceae</taxon>
        <taxon>Neotabrizicola</taxon>
    </lineage>
</organism>
<accession>A0A8G0ZZW4</accession>
<dbReference type="InterPro" id="IPR003615">
    <property type="entry name" value="HNH_nuc"/>
</dbReference>
<dbReference type="AlphaFoldDB" id="A0A8G0ZZW4"/>
<proteinExistence type="predicted"/>